<dbReference type="PANTHER" id="PTHR34822:SF1">
    <property type="entry name" value="GRPB FAMILY PROTEIN"/>
    <property type="match status" value="1"/>
</dbReference>
<accession>A0A7W6LKK6</accession>
<dbReference type="PANTHER" id="PTHR34822">
    <property type="entry name" value="GRPB DOMAIN PROTEIN (AFU_ORTHOLOGUE AFUA_1G01530)"/>
    <property type="match status" value="1"/>
</dbReference>
<evidence type="ECO:0000313" key="1">
    <source>
        <dbReference type="EMBL" id="MBB4146090.1"/>
    </source>
</evidence>
<dbReference type="RefSeq" id="WP_183898095.1">
    <property type="nucleotide sequence ID" value="NZ_JACIEC010000018.1"/>
</dbReference>
<dbReference type="Proteomes" id="UP000519897">
    <property type="component" value="Unassembled WGS sequence"/>
</dbReference>
<proteinExistence type="predicted"/>
<dbReference type="Gene3D" id="3.30.460.10">
    <property type="entry name" value="Beta Polymerase, domain 2"/>
    <property type="match status" value="1"/>
</dbReference>
<dbReference type="AlphaFoldDB" id="A0A7W6LKK6"/>
<dbReference type="GO" id="GO:0016740">
    <property type="term" value="F:transferase activity"/>
    <property type="evidence" value="ECO:0007669"/>
    <property type="project" value="UniProtKB-KW"/>
</dbReference>
<organism evidence="1 2">
    <name type="scientific">Rhizobium rhizoryzae</name>
    <dbReference type="NCBI Taxonomy" id="451876"/>
    <lineage>
        <taxon>Bacteria</taxon>
        <taxon>Pseudomonadati</taxon>
        <taxon>Pseudomonadota</taxon>
        <taxon>Alphaproteobacteria</taxon>
        <taxon>Hyphomicrobiales</taxon>
        <taxon>Rhizobiaceae</taxon>
        <taxon>Rhizobium/Agrobacterium group</taxon>
        <taxon>Rhizobium</taxon>
    </lineage>
</organism>
<gene>
    <name evidence="1" type="ORF">GGQ72_004659</name>
</gene>
<reference evidence="1 2" key="1">
    <citation type="submission" date="2020-08" db="EMBL/GenBank/DDBJ databases">
        <title>Genomic Encyclopedia of Type Strains, Phase IV (KMG-IV): sequencing the most valuable type-strain genomes for metagenomic binning, comparative biology and taxonomic classification.</title>
        <authorList>
            <person name="Goeker M."/>
        </authorList>
    </citation>
    <scope>NUCLEOTIDE SEQUENCE [LARGE SCALE GENOMIC DNA]</scope>
    <source>
        <strain evidence="1 2">DSM 29514</strain>
    </source>
</reference>
<dbReference type="InterPro" id="IPR043519">
    <property type="entry name" value="NT_sf"/>
</dbReference>
<keyword evidence="2" id="KW-1185">Reference proteome</keyword>
<keyword evidence="1" id="KW-0808">Transferase</keyword>
<comment type="caution">
    <text evidence="1">The sequence shown here is derived from an EMBL/GenBank/DDBJ whole genome shotgun (WGS) entry which is preliminary data.</text>
</comment>
<evidence type="ECO:0000313" key="2">
    <source>
        <dbReference type="Proteomes" id="UP000519897"/>
    </source>
</evidence>
<dbReference type="SUPFAM" id="SSF81301">
    <property type="entry name" value="Nucleotidyltransferase"/>
    <property type="match status" value="1"/>
</dbReference>
<dbReference type="EMBL" id="JACIEC010000018">
    <property type="protein sequence ID" value="MBB4146090.1"/>
    <property type="molecule type" value="Genomic_DNA"/>
</dbReference>
<protein>
    <submittedName>
        <fullName evidence="1">GrpB-like predicted nucleotidyltransferase (UPF0157 family)</fullName>
    </submittedName>
</protein>
<dbReference type="Pfam" id="PF04229">
    <property type="entry name" value="GrpB"/>
    <property type="match status" value="1"/>
</dbReference>
<name>A0A7W6LKK6_9HYPH</name>
<sequence length="170" mass="19082">MPTLVEIVPYDPKWADVFAETEALLRKLLGGCVVSVEHIGSTAVQGLSAKPIVDVDVVVSGLQDIPHASAVLVGAGFEPRGNRYDDDVWAFLSKRRSPQLRVYLCPPSNETHERRMLFRNHLRRHDDVALAYSALKRRLAEQFPYDGDRYTSEKSAFISEIVCTAKKRTV</sequence>
<dbReference type="InterPro" id="IPR007344">
    <property type="entry name" value="GrpB/CoaE"/>
</dbReference>